<evidence type="ECO:0000313" key="2">
    <source>
        <dbReference type="EnsemblMetazoa" id="AMAM002475-PA"/>
    </source>
</evidence>
<accession>A0A182S9P9</accession>
<evidence type="ECO:0008006" key="4">
    <source>
        <dbReference type="Google" id="ProtNLM"/>
    </source>
</evidence>
<proteinExistence type="predicted"/>
<dbReference type="EnsemblMetazoa" id="AMAM002475-RA">
    <property type="protein sequence ID" value="AMAM002475-PA"/>
    <property type="gene ID" value="AMAM002475"/>
</dbReference>
<reference evidence="2" key="2">
    <citation type="submission" date="2020-05" db="UniProtKB">
        <authorList>
            <consortium name="EnsemblMetazoa"/>
        </authorList>
    </citation>
    <scope>IDENTIFICATION</scope>
    <source>
        <strain evidence="2">maculatus3</strain>
    </source>
</reference>
<feature type="compositionally biased region" description="Acidic residues" evidence="1">
    <location>
        <begin position="154"/>
        <end position="164"/>
    </location>
</feature>
<keyword evidence="3" id="KW-1185">Reference proteome</keyword>
<feature type="compositionally biased region" description="Basic and acidic residues" evidence="1">
    <location>
        <begin position="98"/>
        <end position="107"/>
    </location>
</feature>
<feature type="compositionally biased region" description="Low complexity" evidence="1">
    <location>
        <begin position="285"/>
        <end position="311"/>
    </location>
</feature>
<organism evidence="2 3">
    <name type="scientific">Anopheles maculatus</name>
    <dbReference type="NCBI Taxonomy" id="74869"/>
    <lineage>
        <taxon>Eukaryota</taxon>
        <taxon>Metazoa</taxon>
        <taxon>Ecdysozoa</taxon>
        <taxon>Arthropoda</taxon>
        <taxon>Hexapoda</taxon>
        <taxon>Insecta</taxon>
        <taxon>Pterygota</taxon>
        <taxon>Neoptera</taxon>
        <taxon>Endopterygota</taxon>
        <taxon>Diptera</taxon>
        <taxon>Nematocera</taxon>
        <taxon>Culicoidea</taxon>
        <taxon>Culicidae</taxon>
        <taxon>Anophelinae</taxon>
        <taxon>Anopheles</taxon>
        <taxon>Anopheles maculatus group</taxon>
    </lineage>
</organism>
<feature type="compositionally biased region" description="Polar residues" evidence="1">
    <location>
        <begin position="46"/>
        <end position="67"/>
    </location>
</feature>
<feature type="compositionally biased region" description="Acidic residues" evidence="1">
    <location>
        <begin position="209"/>
        <end position="221"/>
    </location>
</feature>
<feature type="compositionally biased region" description="Polar residues" evidence="1">
    <location>
        <begin position="231"/>
        <end position="240"/>
    </location>
</feature>
<dbReference type="Proteomes" id="UP000075901">
    <property type="component" value="Unassembled WGS sequence"/>
</dbReference>
<feature type="compositionally biased region" description="Polar residues" evidence="1">
    <location>
        <begin position="270"/>
        <end position="281"/>
    </location>
</feature>
<feature type="compositionally biased region" description="Basic residues" evidence="1">
    <location>
        <begin position="34"/>
        <end position="45"/>
    </location>
</feature>
<evidence type="ECO:0000256" key="1">
    <source>
        <dbReference type="SAM" id="MobiDB-lite"/>
    </source>
</evidence>
<feature type="region of interest" description="Disordered" evidence="1">
    <location>
        <begin position="17"/>
        <end position="311"/>
    </location>
</feature>
<reference evidence="3" key="1">
    <citation type="submission" date="2013-09" db="EMBL/GenBank/DDBJ databases">
        <title>The Genome Sequence of Anopheles maculatus species B.</title>
        <authorList>
            <consortium name="The Broad Institute Genomics Platform"/>
            <person name="Neafsey D.E."/>
            <person name="Besansky N."/>
            <person name="Howell P."/>
            <person name="Walton C."/>
            <person name="Young S.K."/>
            <person name="Zeng Q."/>
            <person name="Gargeya S."/>
            <person name="Fitzgerald M."/>
            <person name="Haas B."/>
            <person name="Abouelleil A."/>
            <person name="Allen A.W."/>
            <person name="Alvarado L."/>
            <person name="Arachchi H.M."/>
            <person name="Berlin A.M."/>
            <person name="Chapman S.B."/>
            <person name="Gainer-Dewar J."/>
            <person name="Goldberg J."/>
            <person name="Griggs A."/>
            <person name="Gujja S."/>
            <person name="Hansen M."/>
            <person name="Howarth C."/>
            <person name="Imamovic A."/>
            <person name="Ireland A."/>
            <person name="Larimer J."/>
            <person name="McCowan C."/>
            <person name="Murphy C."/>
            <person name="Pearson M."/>
            <person name="Poon T.W."/>
            <person name="Priest M."/>
            <person name="Roberts A."/>
            <person name="Saif S."/>
            <person name="Shea T."/>
            <person name="Sisk P."/>
            <person name="Sykes S."/>
            <person name="Wortman J."/>
            <person name="Nusbaum C."/>
            <person name="Birren B."/>
        </authorList>
    </citation>
    <scope>NUCLEOTIDE SEQUENCE [LARGE SCALE GENOMIC DNA]</scope>
    <source>
        <strain evidence="3">maculatus3</strain>
    </source>
</reference>
<dbReference type="VEuPathDB" id="VectorBase:AMAM002475"/>
<evidence type="ECO:0000313" key="3">
    <source>
        <dbReference type="Proteomes" id="UP000075901"/>
    </source>
</evidence>
<dbReference type="AlphaFoldDB" id="A0A182S9P9"/>
<feature type="compositionally biased region" description="Acidic residues" evidence="1">
    <location>
        <begin position="249"/>
        <end position="260"/>
    </location>
</feature>
<protein>
    <recommendedName>
        <fullName evidence="4">FAM21/CAPZIP domain-containing protein</fullName>
    </recommendedName>
</protein>
<sequence length="311" mass="33321">VPSVTCDVKDPAAKNTLQTGEVASSEKLTGLNKGRARIPTKRKPPSRQTLRAGTTNSPLLTSTGSKSTVDDDDRIVVGSEGKIEHIEASIPHASFDPPQKRHDDPFVDRLSASVRNPSKRLVLTEGNDGTTNKPLPIVSDRKTPAKPSTKSIFDDSDSNGEDNDDFFKQLPSAKGVVAGRKPDPVPVQDVPTKQQPQRSVAARSIFGSNDEDDDADGEADDLFGRAKKSSIVRQLTGAKTEQTKKGLFDDDDGDSDDDDLFGSKSRTVPKAQSQHQQQVASRSLPPTVTRPVTTTTQTGGDDPLADLLADS</sequence>
<name>A0A182S9P9_9DIPT</name>